<name>A0ABZ2LLN5_9BACT</name>
<gene>
    <name evidence="1" type="ORF">LZC94_28760</name>
</gene>
<sequence>MAWIFALWAQCGTGDDANAFIAHFEGLSWTLSDGTATHCEVSLLSNTCCWITPTNLSHSGVSNANDAAQLTEVGKRLYERLRSAPPFRFAMVGVEVDDVRTEIEVEEMIRASHSAYQGLVVSTDLWQRAGKPSAFRTFRPGHVWRPYMGETKPG</sequence>
<dbReference type="EMBL" id="CP089984">
    <property type="protein sequence ID" value="WXB11838.1"/>
    <property type="molecule type" value="Genomic_DNA"/>
</dbReference>
<organism evidence="1 2">
    <name type="scientific">Pendulispora albinea</name>
    <dbReference type="NCBI Taxonomy" id="2741071"/>
    <lineage>
        <taxon>Bacteria</taxon>
        <taxon>Pseudomonadati</taxon>
        <taxon>Myxococcota</taxon>
        <taxon>Myxococcia</taxon>
        <taxon>Myxococcales</taxon>
        <taxon>Sorangiineae</taxon>
        <taxon>Pendulisporaceae</taxon>
        <taxon>Pendulispora</taxon>
    </lineage>
</organism>
<accession>A0ABZ2LLN5</accession>
<proteinExistence type="predicted"/>
<evidence type="ECO:0000313" key="2">
    <source>
        <dbReference type="Proteomes" id="UP001370348"/>
    </source>
</evidence>
<dbReference type="RefSeq" id="WP_394821456.1">
    <property type="nucleotide sequence ID" value="NZ_CP089984.1"/>
</dbReference>
<reference evidence="1 2" key="1">
    <citation type="submission" date="2021-12" db="EMBL/GenBank/DDBJ databases">
        <title>Discovery of the Pendulisporaceae a myxobacterial family with distinct sporulation behavior and unique specialized metabolism.</title>
        <authorList>
            <person name="Garcia R."/>
            <person name="Popoff A."/>
            <person name="Bader C.D."/>
            <person name="Loehr J."/>
            <person name="Walesch S."/>
            <person name="Walt C."/>
            <person name="Boldt J."/>
            <person name="Bunk B."/>
            <person name="Haeckl F.J.F.P.J."/>
            <person name="Gunesch A.P."/>
            <person name="Birkelbach J."/>
            <person name="Nuebel U."/>
            <person name="Pietschmann T."/>
            <person name="Bach T."/>
            <person name="Mueller R."/>
        </authorList>
    </citation>
    <scope>NUCLEOTIDE SEQUENCE [LARGE SCALE GENOMIC DNA]</scope>
    <source>
        <strain evidence="1 2">MSr11954</strain>
    </source>
</reference>
<dbReference type="Proteomes" id="UP001370348">
    <property type="component" value="Chromosome"/>
</dbReference>
<keyword evidence="2" id="KW-1185">Reference proteome</keyword>
<protein>
    <submittedName>
        <fullName evidence="1">Uncharacterized protein</fullName>
    </submittedName>
</protein>
<evidence type="ECO:0000313" key="1">
    <source>
        <dbReference type="EMBL" id="WXB11838.1"/>
    </source>
</evidence>